<dbReference type="Proteomes" id="UP000594468">
    <property type="component" value="Chromosome"/>
</dbReference>
<dbReference type="InterPro" id="IPR002328">
    <property type="entry name" value="ADH_Zn_CS"/>
</dbReference>
<dbReference type="GO" id="GO:0008270">
    <property type="term" value="F:zinc ion binding"/>
    <property type="evidence" value="ECO:0007669"/>
    <property type="project" value="InterPro"/>
</dbReference>
<evidence type="ECO:0000313" key="7">
    <source>
        <dbReference type="Proteomes" id="UP000594468"/>
    </source>
</evidence>
<proteinExistence type="inferred from homology"/>
<evidence type="ECO:0000256" key="1">
    <source>
        <dbReference type="ARBA" id="ARBA00022723"/>
    </source>
</evidence>
<keyword evidence="1 4" id="KW-0479">Metal-binding</keyword>
<dbReference type="KEGG" id="pmet:G4Y79_07300"/>
<dbReference type="InterPro" id="IPR013149">
    <property type="entry name" value="ADH-like_C"/>
</dbReference>
<accession>A0A7S8EBY4</accession>
<evidence type="ECO:0000256" key="4">
    <source>
        <dbReference type="RuleBase" id="RU361277"/>
    </source>
</evidence>
<keyword evidence="7" id="KW-1185">Reference proteome</keyword>
<dbReference type="GO" id="GO:0016491">
    <property type="term" value="F:oxidoreductase activity"/>
    <property type="evidence" value="ECO:0007669"/>
    <property type="project" value="UniProtKB-KW"/>
</dbReference>
<gene>
    <name evidence="6" type="ORF">G4Y79_07300</name>
</gene>
<dbReference type="InterPro" id="IPR050129">
    <property type="entry name" value="Zn_alcohol_dh"/>
</dbReference>
<name>A0A7S8EBY4_9CHLR</name>
<comment type="similarity">
    <text evidence="4">Belongs to the zinc-containing alcohol dehydrogenase family.</text>
</comment>
<dbReference type="AlphaFoldDB" id="A0A7S8EBY4"/>
<organism evidence="6 7">
    <name type="scientific">Phototrophicus methaneseepsis</name>
    <dbReference type="NCBI Taxonomy" id="2710758"/>
    <lineage>
        <taxon>Bacteria</taxon>
        <taxon>Bacillati</taxon>
        <taxon>Chloroflexota</taxon>
        <taxon>Candidatus Thermofontia</taxon>
        <taxon>Phototrophicales</taxon>
        <taxon>Phototrophicaceae</taxon>
        <taxon>Phototrophicus</taxon>
    </lineage>
</organism>
<keyword evidence="3" id="KW-0560">Oxidoreductase</keyword>
<evidence type="ECO:0000313" key="6">
    <source>
        <dbReference type="EMBL" id="QPC84170.1"/>
    </source>
</evidence>
<dbReference type="InterPro" id="IPR036291">
    <property type="entry name" value="NAD(P)-bd_dom_sf"/>
</dbReference>
<feature type="domain" description="Enoyl reductase (ER)" evidence="5">
    <location>
        <begin position="8"/>
        <end position="333"/>
    </location>
</feature>
<dbReference type="InterPro" id="IPR013154">
    <property type="entry name" value="ADH-like_N"/>
</dbReference>
<reference evidence="6 7" key="1">
    <citation type="submission" date="2020-02" db="EMBL/GenBank/DDBJ databases">
        <authorList>
            <person name="Zheng R.K."/>
            <person name="Sun C.M."/>
        </authorList>
    </citation>
    <scope>NUCLEOTIDE SEQUENCE [LARGE SCALE GENOMIC DNA]</scope>
    <source>
        <strain evidence="7">rifampicinis</strain>
    </source>
</reference>
<dbReference type="RefSeq" id="WP_195172234.1">
    <property type="nucleotide sequence ID" value="NZ_CP062983.1"/>
</dbReference>
<dbReference type="SUPFAM" id="SSF50129">
    <property type="entry name" value="GroES-like"/>
    <property type="match status" value="1"/>
</dbReference>
<dbReference type="PROSITE" id="PS00059">
    <property type="entry name" value="ADH_ZINC"/>
    <property type="match status" value="1"/>
</dbReference>
<dbReference type="SMART" id="SM00829">
    <property type="entry name" value="PKS_ER"/>
    <property type="match status" value="1"/>
</dbReference>
<sequence length="335" mass="36233">MKAVCLKGPRQVELVDVPVPDIANDQLLIRMGASTICTSDLNDIRANPFDIPLPVIIGHEAAGTVVGIGQDVTGFSLGDRITTHPVHPCGYCSACREGKQHLCLNMGHFGIDLQGTMAQYYYVRSDRARHIPDEMPFPLAALSEPVSVCLEALAQAKLKAGDSLLIMGDGPFGVLMARLAQTMDLAHVVVAGWQDFRLSFAKSAQKINTQHLEEPVPALLQPVDSGYDAVILAVGSAQAFHQGFQCLKPKGRLVVFSAIPEGAQVDLMTVHIKEMEIVGACNDQDRFDEAVQMLTNPALGIAELITHQFPLSQFEQALHLAENAHDQVMKIALIG</sequence>
<dbReference type="EMBL" id="CP062983">
    <property type="protein sequence ID" value="QPC84170.1"/>
    <property type="molecule type" value="Genomic_DNA"/>
</dbReference>
<dbReference type="Gene3D" id="3.40.50.720">
    <property type="entry name" value="NAD(P)-binding Rossmann-like Domain"/>
    <property type="match status" value="1"/>
</dbReference>
<dbReference type="InterPro" id="IPR020843">
    <property type="entry name" value="ER"/>
</dbReference>
<evidence type="ECO:0000256" key="2">
    <source>
        <dbReference type="ARBA" id="ARBA00022833"/>
    </source>
</evidence>
<dbReference type="PANTHER" id="PTHR43401">
    <property type="entry name" value="L-THREONINE 3-DEHYDROGENASE"/>
    <property type="match status" value="1"/>
</dbReference>
<dbReference type="Gene3D" id="3.90.180.10">
    <property type="entry name" value="Medium-chain alcohol dehydrogenases, catalytic domain"/>
    <property type="match status" value="1"/>
</dbReference>
<evidence type="ECO:0000256" key="3">
    <source>
        <dbReference type="ARBA" id="ARBA00023002"/>
    </source>
</evidence>
<protein>
    <submittedName>
        <fullName evidence="6">Alcohol dehydrogenase catalytic domain-containing protein</fullName>
    </submittedName>
</protein>
<evidence type="ECO:0000259" key="5">
    <source>
        <dbReference type="SMART" id="SM00829"/>
    </source>
</evidence>
<dbReference type="Pfam" id="PF00107">
    <property type="entry name" value="ADH_zinc_N"/>
    <property type="match status" value="1"/>
</dbReference>
<dbReference type="SUPFAM" id="SSF51735">
    <property type="entry name" value="NAD(P)-binding Rossmann-fold domains"/>
    <property type="match status" value="1"/>
</dbReference>
<keyword evidence="2 4" id="KW-0862">Zinc</keyword>
<comment type="cofactor">
    <cofactor evidence="4">
        <name>Zn(2+)</name>
        <dbReference type="ChEBI" id="CHEBI:29105"/>
    </cofactor>
</comment>
<dbReference type="InterPro" id="IPR011032">
    <property type="entry name" value="GroES-like_sf"/>
</dbReference>
<dbReference type="Pfam" id="PF08240">
    <property type="entry name" value="ADH_N"/>
    <property type="match status" value="1"/>
</dbReference>
<dbReference type="PANTHER" id="PTHR43401:SF2">
    <property type="entry name" value="L-THREONINE 3-DEHYDROGENASE"/>
    <property type="match status" value="1"/>
</dbReference>